<gene>
    <name evidence="1" type="ORF">A8L45_13730</name>
</gene>
<dbReference type="AlphaFoldDB" id="A0A1C3EG91"/>
<evidence type="ECO:0000313" key="1">
    <source>
        <dbReference type="EMBL" id="ODA32248.1"/>
    </source>
</evidence>
<proteinExistence type="predicted"/>
<name>A0A1C3EG91_9GAMM</name>
<keyword evidence="2" id="KW-1185">Reference proteome</keyword>
<protein>
    <submittedName>
        <fullName evidence="1">Pyridoxamine 5-phosphate oxidase</fullName>
    </submittedName>
</protein>
<organism evidence="1 2">
    <name type="scientific">Veronia pacifica</name>
    <dbReference type="NCBI Taxonomy" id="1080227"/>
    <lineage>
        <taxon>Bacteria</taxon>
        <taxon>Pseudomonadati</taxon>
        <taxon>Pseudomonadota</taxon>
        <taxon>Gammaproteobacteria</taxon>
        <taxon>Vibrionales</taxon>
        <taxon>Vibrionaceae</taxon>
        <taxon>Veronia</taxon>
    </lineage>
</organism>
<dbReference type="InterPro" id="IPR021700">
    <property type="entry name" value="DUF3283"/>
</dbReference>
<comment type="caution">
    <text evidence="1">The sequence shown here is derived from an EMBL/GenBank/DDBJ whole genome shotgun (WGS) entry which is preliminary data.</text>
</comment>
<reference evidence="1 2" key="1">
    <citation type="submission" date="2016-05" db="EMBL/GenBank/DDBJ databases">
        <title>Genomic Taxonomy of the Vibrionaceae.</title>
        <authorList>
            <person name="Gomez-Gil B."/>
            <person name="Enciso-Ibarra J."/>
        </authorList>
    </citation>
    <scope>NUCLEOTIDE SEQUENCE [LARGE SCALE GENOMIC DNA]</scope>
    <source>
        <strain evidence="1 2">CAIM 1920</strain>
    </source>
</reference>
<dbReference type="EMBL" id="LYBM01000025">
    <property type="protein sequence ID" value="ODA32248.1"/>
    <property type="molecule type" value="Genomic_DNA"/>
</dbReference>
<dbReference type="Pfam" id="PF11686">
    <property type="entry name" value="DUF3283"/>
    <property type="match status" value="1"/>
</dbReference>
<sequence>MNHNLALLPSEQKQLVEIDKQAAYAVWQVKNGVADNTIFSQELKALRGISQQEHYQNCVARYQQKMGM</sequence>
<evidence type="ECO:0000313" key="2">
    <source>
        <dbReference type="Proteomes" id="UP000094936"/>
    </source>
</evidence>
<dbReference type="Proteomes" id="UP000094936">
    <property type="component" value="Unassembled WGS sequence"/>
</dbReference>
<dbReference type="OrthoDB" id="5918317at2"/>
<dbReference type="RefSeq" id="WP_068903220.1">
    <property type="nucleotide sequence ID" value="NZ_JBHUIF010000016.1"/>
</dbReference>
<accession>A0A1C3EG91</accession>